<dbReference type="EMBL" id="JANPWB010000011">
    <property type="protein sequence ID" value="KAJ1128990.1"/>
    <property type="molecule type" value="Genomic_DNA"/>
</dbReference>
<gene>
    <name evidence="2" type="ORF">NDU88_007361</name>
</gene>
<dbReference type="Proteomes" id="UP001066276">
    <property type="component" value="Chromosome 7"/>
</dbReference>
<accession>A0AAV7PTU1</accession>
<comment type="caution">
    <text evidence="2">The sequence shown here is derived from an EMBL/GenBank/DDBJ whole genome shotgun (WGS) entry which is preliminary data.</text>
</comment>
<evidence type="ECO:0000256" key="1">
    <source>
        <dbReference type="SAM" id="MobiDB-lite"/>
    </source>
</evidence>
<reference evidence="2" key="1">
    <citation type="journal article" date="2022" name="bioRxiv">
        <title>Sequencing and chromosome-scale assembly of the giantPleurodeles waltlgenome.</title>
        <authorList>
            <person name="Brown T."/>
            <person name="Elewa A."/>
            <person name="Iarovenko S."/>
            <person name="Subramanian E."/>
            <person name="Araus A.J."/>
            <person name="Petzold A."/>
            <person name="Susuki M."/>
            <person name="Suzuki K.-i.T."/>
            <person name="Hayashi T."/>
            <person name="Toyoda A."/>
            <person name="Oliveira C."/>
            <person name="Osipova E."/>
            <person name="Leigh N.D."/>
            <person name="Simon A."/>
            <person name="Yun M.H."/>
        </authorList>
    </citation>
    <scope>NUCLEOTIDE SEQUENCE</scope>
    <source>
        <strain evidence="2">20211129_DDA</strain>
        <tissue evidence="2">Liver</tissue>
    </source>
</reference>
<dbReference type="AlphaFoldDB" id="A0AAV7PTU1"/>
<sequence length="78" mass="8386">MLTNGRPRARRRRALPRYGPGVPPVGGAAGQPQTAGPVSPGASRHVFDMEISAAGKDVLVKCLMRNGSFWETKRSARK</sequence>
<protein>
    <submittedName>
        <fullName evidence="2">Uncharacterized protein</fullName>
    </submittedName>
</protein>
<evidence type="ECO:0000313" key="2">
    <source>
        <dbReference type="EMBL" id="KAJ1128990.1"/>
    </source>
</evidence>
<proteinExistence type="predicted"/>
<name>A0AAV7PTU1_PLEWA</name>
<evidence type="ECO:0000313" key="3">
    <source>
        <dbReference type="Proteomes" id="UP001066276"/>
    </source>
</evidence>
<feature type="region of interest" description="Disordered" evidence="1">
    <location>
        <begin position="1"/>
        <end position="43"/>
    </location>
</feature>
<organism evidence="2 3">
    <name type="scientific">Pleurodeles waltl</name>
    <name type="common">Iberian ribbed newt</name>
    <dbReference type="NCBI Taxonomy" id="8319"/>
    <lineage>
        <taxon>Eukaryota</taxon>
        <taxon>Metazoa</taxon>
        <taxon>Chordata</taxon>
        <taxon>Craniata</taxon>
        <taxon>Vertebrata</taxon>
        <taxon>Euteleostomi</taxon>
        <taxon>Amphibia</taxon>
        <taxon>Batrachia</taxon>
        <taxon>Caudata</taxon>
        <taxon>Salamandroidea</taxon>
        <taxon>Salamandridae</taxon>
        <taxon>Pleurodelinae</taxon>
        <taxon>Pleurodeles</taxon>
    </lineage>
</organism>
<keyword evidence="3" id="KW-1185">Reference proteome</keyword>